<reference evidence="1 2" key="1">
    <citation type="journal article" date="2013" name="Nat. Genet.">
        <title>The genome of the hydatid tapeworm Echinococcus granulosus.</title>
        <authorList>
            <person name="Zheng H."/>
            <person name="Zhang W."/>
            <person name="Zhang L."/>
            <person name="Zhang Z."/>
            <person name="Li J."/>
            <person name="Lu G."/>
            <person name="Zhu Y."/>
            <person name="Wang Y."/>
            <person name="Huang Y."/>
            <person name="Liu J."/>
            <person name="Kang H."/>
            <person name="Chen J."/>
            <person name="Wang L."/>
            <person name="Chen A."/>
            <person name="Yu S."/>
            <person name="Gao Z."/>
            <person name="Jin L."/>
            <person name="Gu W."/>
            <person name="Wang Z."/>
            <person name="Zhao L."/>
            <person name="Shi B."/>
            <person name="Wen H."/>
            <person name="Lin R."/>
            <person name="Jones M.K."/>
            <person name="Brejova B."/>
            <person name="Vinar T."/>
            <person name="Zhao G."/>
            <person name="McManus D.P."/>
            <person name="Chen Z."/>
            <person name="Zhou Y."/>
            <person name="Wang S."/>
        </authorList>
    </citation>
    <scope>NUCLEOTIDE SEQUENCE [LARGE SCALE GENOMIC DNA]</scope>
</reference>
<proteinExistence type="predicted"/>
<dbReference type="AlphaFoldDB" id="W6UL38"/>
<name>W6UL38_ECHGR</name>
<evidence type="ECO:0000313" key="2">
    <source>
        <dbReference type="Proteomes" id="UP000019149"/>
    </source>
</evidence>
<sequence length="38" mass="4098">MATRSVSVKTSTSPLQLLLMLNAKNMTQHLVTTSPPSL</sequence>
<protein>
    <submittedName>
        <fullName evidence="1">Uncharacterized protein</fullName>
    </submittedName>
</protein>
<dbReference type="RefSeq" id="XP_024345410.1">
    <property type="nucleotide sequence ID" value="XM_024500181.1"/>
</dbReference>
<comment type="caution">
    <text evidence="1">The sequence shown here is derived from an EMBL/GenBank/DDBJ whole genome shotgun (WGS) entry which is preliminary data.</text>
</comment>
<dbReference type="GeneID" id="36346647"/>
<keyword evidence="2" id="KW-1185">Reference proteome</keyword>
<dbReference type="KEGG" id="egl:EGR_10932"/>
<gene>
    <name evidence="1" type="ORF">EGR_10932</name>
</gene>
<dbReference type="EMBL" id="APAU02000305">
    <property type="protein sequence ID" value="EUB54214.1"/>
    <property type="molecule type" value="Genomic_DNA"/>
</dbReference>
<evidence type="ECO:0000313" key="1">
    <source>
        <dbReference type="EMBL" id="EUB54214.1"/>
    </source>
</evidence>
<dbReference type="CTD" id="36346647"/>
<dbReference type="Proteomes" id="UP000019149">
    <property type="component" value="Unassembled WGS sequence"/>
</dbReference>
<organism evidence="1 2">
    <name type="scientific">Echinococcus granulosus</name>
    <name type="common">Hydatid tapeworm</name>
    <dbReference type="NCBI Taxonomy" id="6210"/>
    <lineage>
        <taxon>Eukaryota</taxon>
        <taxon>Metazoa</taxon>
        <taxon>Spiralia</taxon>
        <taxon>Lophotrochozoa</taxon>
        <taxon>Platyhelminthes</taxon>
        <taxon>Cestoda</taxon>
        <taxon>Eucestoda</taxon>
        <taxon>Cyclophyllidea</taxon>
        <taxon>Taeniidae</taxon>
        <taxon>Echinococcus</taxon>
        <taxon>Echinococcus granulosus group</taxon>
    </lineage>
</organism>
<accession>W6UL38</accession>